<keyword evidence="1" id="KW-0862">Zinc</keyword>
<name>A0ABR0QA07_GOSAR</name>
<protein>
    <recommendedName>
        <fullName evidence="3">CCHC-type domain-containing protein</fullName>
    </recommendedName>
</protein>
<accession>A0ABR0QA07</accession>
<keyword evidence="1" id="KW-0479">Metal-binding</keyword>
<evidence type="ECO:0000256" key="1">
    <source>
        <dbReference type="PROSITE-ProRule" id="PRU00047"/>
    </source>
</evidence>
<dbReference type="InterPro" id="IPR025558">
    <property type="entry name" value="DUF4283"/>
</dbReference>
<keyword evidence="5" id="KW-1185">Reference proteome</keyword>
<dbReference type="InterPro" id="IPR025836">
    <property type="entry name" value="Zn_knuckle_CX2CX4HX4C"/>
</dbReference>
<keyword evidence="1" id="KW-0863">Zinc-finger</keyword>
<dbReference type="InterPro" id="IPR040256">
    <property type="entry name" value="At4g02000-like"/>
</dbReference>
<organism evidence="4 5">
    <name type="scientific">Gossypium arboreum</name>
    <name type="common">Tree cotton</name>
    <name type="synonym">Gossypium nanking</name>
    <dbReference type="NCBI Taxonomy" id="29729"/>
    <lineage>
        <taxon>Eukaryota</taxon>
        <taxon>Viridiplantae</taxon>
        <taxon>Streptophyta</taxon>
        <taxon>Embryophyta</taxon>
        <taxon>Tracheophyta</taxon>
        <taxon>Spermatophyta</taxon>
        <taxon>Magnoliopsida</taxon>
        <taxon>eudicotyledons</taxon>
        <taxon>Gunneridae</taxon>
        <taxon>Pentapetalae</taxon>
        <taxon>rosids</taxon>
        <taxon>malvids</taxon>
        <taxon>Malvales</taxon>
        <taxon>Malvaceae</taxon>
        <taxon>Malvoideae</taxon>
        <taxon>Gossypium</taxon>
    </lineage>
</organism>
<dbReference type="PANTHER" id="PTHR31286">
    <property type="entry name" value="GLYCINE-RICH CELL WALL STRUCTURAL PROTEIN 1.8-LIKE"/>
    <property type="match status" value="1"/>
</dbReference>
<proteinExistence type="predicted"/>
<dbReference type="Proteomes" id="UP001358586">
    <property type="component" value="Chromosome 4"/>
</dbReference>
<feature type="compositionally biased region" description="Polar residues" evidence="2">
    <location>
        <begin position="200"/>
        <end position="209"/>
    </location>
</feature>
<evidence type="ECO:0000313" key="4">
    <source>
        <dbReference type="EMBL" id="KAK5835833.1"/>
    </source>
</evidence>
<dbReference type="Pfam" id="PF14111">
    <property type="entry name" value="DUF4283"/>
    <property type="match status" value="1"/>
</dbReference>
<dbReference type="InterPro" id="IPR001878">
    <property type="entry name" value="Znf_CCHC"/>
</dbReference>
<feature type="domain" description="CCHC-type" evidence="3">
    <location>
        <begin position="133"/>
        <end position="146"/>
    </location>
</feature>
<feature type="region of interest" description="Disordered" evidence="2">
    <location>
        <begin position="401"/>
        <end position="433"/>
    </location>
</feature>
<dbReference type="PANTHER" id="PTHR31286:SF173">
    <property type="entry name" value="DUF4283 DOMAIN-CONTAINING PROTEIN"/>
    <property type="match status" value="1"/>
</dbReference>
<dbReference type="EMBL" id="JARKNE010000004">
    <property type="protein sequence ID" value="KAK5835833.1"/>
    <property type="molecule type" value="Genomic_DNA"/>
</dbReference>
<comment type="caution">
    <text evidence="4">The sequence shown here is derived from an EMBL/GenBank/DDBJ whole genome shotgun (WGS) entry which is preliminary data.</text>
</comment>
<feature type="compositionally biased region" description="Polar residues" evidence="2">
    <location>
        <begin position="401"/>
        <end position="424"/>
    </location>
</feature>
<evidence type="ECO:0000259" key="3">
    <source>
        <dbReference type="PROSITE" id="PS50158"/>
    </source>
</evidence>
<evidence type="ECO:0000256" key="2">
    <source>
        <dbReference type="SAM" id="MobiDB-lite"/>
    </source>
</evidence>
<reference evidence="4 5" key="1">
    <citation type="submission" date="2023-03" db="EMBL/GenBank/DDBJ databases">
        <title>WGS of Gossypium arboreum.</title>
        <authorList>
            <person name="Yu D."/>
        </authorList>
    </citation>
    <scope>NUCLEOTIDE SEQUENCE [LARGE SCALE GENOMIC DNA]</scope>
    <source>
        <tissue evidence="4">Leaf</tissue>
    </source>
</reference>
<gene>
    <name evidence="4" type="ORF">PVK06_011545</name>
</gene>
<feature type="compositionally biased region" description="Basic and acidic residues" evidence="2">
    <location>
        <begin position="210"/>
        <end position="220"/>
    </location>
</feature>
<feature type="region of interest" description="Disordered" evidence="2">
    <location>
        <begin position="196"/>
        <end position="220"/>
    </location>
</feature>
<evidence type="ECO:0000313" key="5">
    <source>
        <dbReference type="Proteomes" id="UP001358586"/>
    </source>
</evidence>
<dbReference type="Pfam" id="PF14392">
    <property type="entry name" value="zf-CCHC_4"/>
    <property type="match status" value="1"/>
</dbReference>
<dbReference type="PROSITE" id="PS50158">
    <property type="entry name" value="ZF_CCHC"/>
    <property type="match status" value="1"/>
</dbReference>
<sequence length="520" mass="57930">MLDIENGYFLVKFQNKLDCEMALSEGLWIIFGQYLTVQPWTISFDPSQAYPSIMKAWIRFHGLLGYLYNHKIITEIGGMVGKVVKLDMKTDSRARGCFARMSVYVDSDKPLVSQILINGRKQNVEYEYLSTICFNCGRYGHVENSCTFKNSGVTGENNFTPHEESPEIQKMTRDSSGKKVENYGLWMIVERKSRRKFRENAQTPSANQETGKEGSRFRILNNRESHKNVNKGDMFDSRRNKGKEIINGNYTRKDVGSFQNGRIDLGKKNNNNGQVKGVGRFINNGPSTNEESGPISGSSLNYNRTKEILSDFKKQTSFLGLGDISDAQAQTTLDQPGSVIMAQHKSVVAGYSSSPIAMVDERPPSTIEMGLLLADNTRSVQGVAVGSLDSGRHTAVVFHETSNPNKSTTHPNSSKRLIPVSTSGSGNGFDTRRKGISKKCNKALHGNNTRFTFTGLQRVSLKESMKQIAEILSDSSNTNLDSVLPNELDEQNEGSFLLGQLEQECVRLFGYSQEEPNEIA</sequence>